<dbReference type="AlphaFoldDB" id="A0A6A6WM25"/>
<dbReference type="InterPro" id="IPR044053">
    <property type="entry name" value="AsaB-like"/>
</dbReference>
<dbReference type="GO" id="GO:0016491">
    <property type="term" value="F:oxidoreductase activity"/>
    <property type="evidence" value="ECO:0007669"/>
    <property type="project" value="UniProtKB-KW"/>
</dbReference>
<comment type="similarity">
    <text evidence="2">Belongs to the asaB hydroxylase/desaturase family.</text>
</comment>
<protein>
    <recommendedName>
        <fullName evidence="6">Methyltransferase</fullName>
    </recommendedName>
</protein>
<dbReference type="Proteomes" id="UP000799437">
    <property type="component" value="Unassembled WGS sequence"/>
</dbReference>
<organism evidence="4 5">
    <name type="scientific">Pseudovirgaria hyperparasitica</name>
    <dbReference type="NCBI Taxonomy" id="470096"/>
    <lineage>
        <taxon>Eukaryota</taxon>
        <taxon>Fungi</taxon>
        <taxon>Dikarya</taxon>
        <taxon>Ascomycota</taxon>
        <taxon>Pezizomycotina</taxon>
        <taxon>Dothideomycetes</taxon>
        <taxon>Dothideomycetes incertae sedis</taxon>
        <taxon>Acrospermales</taxon>
        <taxon>Acrospermaceae</taxon>
        <taxon>Pseudovirgaria</taxon>
    </lineage>
</organism>
<evidence type="ECO:0000313" key="4">
    <source>
        <dbReference type="EMBL" id="KAF2763069.1"/>
    </source>
</evidence>
<dbReference type="OrthoDB" id="412788at2759"/>
<feature type="region of interest" description="Disordered" evidence="3">
    <location>
        <begin position="1"/>
        <end position="23"/>
    </location>
</feature>
<dbReference type="PANTHER" id="PTHR34598">
    <property type="entry name" value="BLL6449 PROTEIN"/>
    <property type="match status" value="1"/>
</dbReference>
<proteinExistence type="inferred from homology"/>
<keyword evidence="5" id="KW-1185">Reference proteome</keyword>
<evidence type="ECO:0008006" key="6">
    <source>
        <dbReference type="Google" id="ProtNLM"/>
    </source>
</evidence>
<sequence>MAPHSTSPTTETWSPPIKTPVTSPQDVYTTLNYTELPAGANGLDVIGDQSGVPEDQRRMKQRDDITVAKDVVIKDVRGREDEFKLDVQGFQYVNHSIEGVTDWTDPKQITEKVQPATVELVKKLTGASKVVVYLDRNRFNPNEKGSQMSTAHSPSHGVHTDLTHASCHFTLAKSVPDPAERDELLSGRYIVVNVWRPVVTIKKDPLTVCDWRSVDPVKDIYNDRRVVGDNVMEFGLPIYSDKHEWYYLNEQRPDEPLVFKQLDSNLETNITLPHSAFVDPKYVDYPPRRSIEMKCFAFFD</sequence>
<accession>A0A6A6WM25</accession>
<name>A0A6A6WM25_9PEZI</name>
<evidence type="ECO:0000256" key="1">
    <source>
        <dbReference type="ARBA" id="ARBA00023002"/>
    </source>
</evidence>
<evidence type="ECO:0000313" key="5">
    <source>
        <dbReference type="Proteomes" id="UP000799437"/>
    </source>
</evidence>
<dbReference type="GeneID" id="54488904"/>
<dbReference type="EMBL" id="ML996565">
    <property type="protein sequence ID" value="KAF2763069.1"/>
    <property type="molecule type" value="Genomic_DNA"/>
</dbReference>
<feature type="compositionally biased region" description="Low complexity" evidence="3">
    <location>
        <begin position="1"/>
        <end position="16"/>
    </location>
</feature>
<dbReference type="PANTHER" id="PTHR34598:SF3">
    <property type="entry name" value="OXIDOREDUCTASE AN1597"/>
    <property type="match status" value="1"/>
</dbReference>
<dbReference type="NCBIfam" id="NF041278">
    <property type="entry name" value="CmcJ_NvfI_EfuI"/>
    <property type="match status" value="1"/>
</dbReference>
<reference evidence="4" key="1">
    <citation type="journal article" date="2020" name="Stud. Mycol.">
        <title>101 Dothideomycetes genomes: a test case for predicting lifestyles and emergence of pathogens.</title>
        <authorList>
            <person name="Haridas S."/>
            <person name="Albert R."/>
            <person name="Binder M."/>
            <person name="Bloem J."/>
            <person name="Labutti K."/>
            <person name="Salamov A."/>
            <person name="Andreopoulos B."/>
            <person name="Baker S."/>
            <person name="Barry K."/>
            <person name="Bills G."/>
            <person name="Bluhm B."/>
            <person name="Cannon C."/>
            <person name="Castanera R."/>
            <person name="Culley D."/>
            <person name="Daum C."/>
            <person name="Ezra D."/>
            <person name="Gonzalez J."/>
            <person name="Henrissat B."/>
            <person name="Kuo A."/>
            <person name="Liang C."/>
            <person name="Lipzen A."/>
            <person name="Lutzoni F."/>
            <person name="Magnuson J."/>
            <person name="Mondo S."/>
            <person name="Nolan M."/>
            <person name="Ohm R."/>
            <person name="Pangilinan J."/>
            <person name="Park H.-J."/>
            <person name="Ramirez L."/>
            <person name="Alfaro M."/>
            <person name="Sun H."/>
            <person name="Tritt A."/>
            <person name="Yoshinaga Y."/>
            <person name="Zwiers L.-H."/>
            <person name="Turgeon B."/>
            <person name="Goodwin S."/>
            <person name="Spatafora J."/>
            <person name="Crous P."/>
            <person name="Grigoriev I."/>
        </authorList>
    </citation>
    <scope>NUCLEOTIDE SEQUENCE</scope>
    <source>
        <strain evidence="4">CBS 121739</strain>
    </source>
</reference>
<evidence type="ECO:0000256" key="3">
    <source>
        <dbReference type="SAM" id="MobiDB-lite"/>
    </source>
</evidence>
<keyword evidence="1" id="KW-0560">Oxidoreductase</keyword>
<dbReference type="RefSeq" id="XP_033605520.1">
    <property type="nucleotide sequence ID" value="XM_033747850.1"/>
</dbReference>
<evidence type="ECO:0000256" key="2">
    <source>
        <dbReference type="ARBA" id="ARBA00023604"/>
    </source>
</evidence>
<gene>
    <name evidence="4" type="ORF">EJ05DRAFT_506707</name>
</gene>